<dbReference type="AlphaFoldDB" id="A0A914BUB0"/>
<dbReference type="PROSITE" id="PS50041">
    <property type="entry name" value="C_TYPE_LECTIN_2"/>
    <property type="match status" value="2"/>
</dbReference>
<dbReference type="Gene3D" id="3.10.100.10">
    <property type="entry name" value="Mannose-Binding Protein A, subunit A"/>
    <property type="match status" value="2"/>
</dbReference>
<dbReference type="InterPro" id="IPR050111">
    <property type="entry name" value="C-type_lectin/snaclec_domain"/>
</dbReference>
<protein>
    <submittedName>
        <fullName evidence="4">C-type lectin domain-containing protein</fullName>
    </submittedName>
</protein>
<evidence type="ECO:0000313" key="4">
    <source>
        <dbReference type="WBParaSite" id="ACRNAN_Path_1005.g3865.t1"/>
    </source>
</evidence>
<evidence type="ECO:0000313" key="3">
    <source>
        <dbReference type="Proteomes" id="UP000887540"/>
    </source>
</evidence>
<dbReference type="SUPFAM" id="SSF56436">
    <property type="entry name" value="C-type lectin-like"/>
    <property type="match status" value="2"/>
</dbReference>
<name>A0A914BUB0_9BILA</name>
<dbReference type="InterPro" id="IPR018378">
    <property type="entry name" value="C-type_lectin_CS"/>
</dbReference>
<dbReference type="WBParaSite" id="ACRNAN_Path_1005.g3865.t1">
    <property type="protein sequence ID" value="ACRNAN_Path_1005.g3865.t1"/>
    <property type="gene ID" value="ACRNAN_Path_1005.g3865"/>
</dbReference>
<dbReference type="PROSITE" id="PS00615">
    <property type="entry name" value="C_TYPE_LECTIN_1"/>
    <property type="match status" value="1"/>
</dbReference>
<dbReference type="InterPro" id="IPR016187">
    <property type="entry name" value="CTDL_fold"/>
</dbReference>
<keyword evidence="1" id="KW-1015">Disulfide bond</keyword>
<proteinExistence type="predicted"/>
<sequence length="263" mass="29706">MGPKNLCYETFTEATTWYQAEEKCYKSGGHLASASDSFTNTFLSGLADGSFNGKNYWLGGTTNYLGGTWTWSDYSNFTYTYWANDPTYNIGYCLAQLTPSAQWVNSSCALLKPFICEFSSNNKTNFCPNDWLYSQALNKCLYFYKTSDLNWADAIQLCKSFNSTLITIHSYAENTLMAGYNQLMFPEDNDISWIGLYDPYNNGNYIWVDGSPVNFTYWYKSPQNGLCGVFAPWSVILFNDLDEGKWGVFGCGSTAKVTCQLSL</sequence>
<dbReference type="CDD" id="cd00037">
    <property type="entry name" value="CLECT"/>
    <property type="match status" value="2"/>
</dbReference>
<feature type="domain" description="C-type lectin" evidence="2">
    <location>
        <begin position="3"/>
        <end position="117"/>
    </location>
</feature>
<evidence type="ECO:0000259" key="2">
    <source>
        <dbReference type="PROSITE" id="PS50041"/>
    </source>
</evidence>
<dbReference type="Pfam" id="PF00059">
    <property type="entry name" value="Lectin_C"/>
    <property type="match status" value="2"/>
</dbReference>
<keyword evidence="3" id="KW-1185">Reference proteome</keyword>
<dbReference type="SMART" id="SM00034">
    <property type="entry name" value="CLECT"/>
    <property type="match status" value="2"/>
</dbReference>
<dbReference type="PANTHER" id="PTHR22803">
    <property type="entry name" value="MANNOSE, PHOSPHOLIPASE, LECTIN RECEPTOR RELATED"/>
    <property type="match status" value="1"/>
</dbReference>
<evidence type="ECO:0000256" key="1">
    <source>
        <dbReference type="ARBA" id="ARBA00023157"/>
    </source>
</evidence>
<reference evidence="4" key="1">
    <citation type="submission" date="2022-11" db="UniProtKB">
        <authorList>
            <consortium name="WormBaseParasite"/>
        </authorList>
    </citation>
    <scope>IDENTIFICATION</scope>
</reference>
<dbReference type="Proteomes" id="UP000887540">
    <property type="component" value="Unplaced"/>
</dbReference>
<dbReference type="InterPro" id="IPR001304">
    <property type="entry name" value="C-type_lectin-like"/>
</dbReference>
<accession>A0A914BUB0</accession>
<organism evidence="3 4">
    <name type="scientific">Acrobeloides nanus</name>
    <dbReference type="NCBI Taxonomy" id="290746"/>
    <lineage>
        <taxon>Eukaryota</taxon>
        <taxon>Metazoa</taxon>
        <taxon>Ecdysozoa</taxon>
        <taxon>Nematoda</taxon>
        <taxon>Chromadorea</taxon>
        <taxon>Rhabditida</taxon>
        <taxon>Tylenchina</taxon>
        <taxon>Cephalobomorpha</taxon>
        <taxon>Cephaloboidea</taxon>
        <taxon>Cephalobidae</taxon>
        <taxon>Acrobeloides</taxon>
    </lineage>
</organism>
<feature type="domain" description="C-type lectin" evidence="2">
    <location>
        <begin position="136"/>
        <end position="260"/>
    </location>
</feature>
<dbReference type="InterPro" id="IPR016186">
    <property type="entry name" value="C-type_lectin-like/link_sf"/>
</dbReference>